<protein>
    <submittedName>
        <fullName evidence="1">Uncharacterized protein</fullName>
    </submittedName>
</protein>
<dbReference type="AlphaFoldDB" id="A0A0K2UUJ0"/>
<evidence type="ECO:0000313" key="1">
    <source>
        <dbReference type="EMBL" id="CDW41938.1"/>
    </source>
</evidence>
<organism evidence="1">
    <name type="scientific">Lepeophtheirus salmonis</name>
    <name type="common">Salmon louse</name>
    <name type="synonym">Caligus salmonis</name>
    <dbReference type="NCBI Taxonomy" id="72036"/>
    <lineage>
        <taxon>Eukaryota</taxon>
        <taxon>Metazoa</taxon>
        <taxon>Ecdysozoa</taxon>
        <taxon>Arthropoda</taxon>
        <taxon>Crustacea</taxon>
        <taxon>Multicrustacea</taxon>
        <taxon>Hexanauplia</taxon>
        <taxon>Copepoda</taxon>
        <taxon>Siphonostomatoida</taxon>
        <taxon>Caligidae</taxon>
        <taxon>Lepeophtheirus</taxon>
    </lineage>
</organism>
<accession>A0A0K2UUJ0</accession>
<name>A0A0K2UUJ0_LEPSM</name>
<proteinExistence type="predicted"/>
<dbReference type="EMBL" id="HACA01024577">
    <property type="protein sequence ID" value="CDW41938.1"/>
    <property type="molecule type" value="Transcribed_RNA"/>
</dbReference>
<sequence length="37" mass="4144">MLLNTFDISSFFVFFSLFINLVNKGCSITEGLISLVI</sequence>
<reference evidence="1" key="1">
    <citation type="submission" date="2014-05" db="EMBL/GenBank/DDBJ databases">
        <authorList>
            <person name="Chronopoulou M."/>
        </authorList>
    </citation>
    <scope>NUCLEOTIDE SEQUENCE</scope>
    <source>
        <tissue evidence="1">Whole organism</tissue>
    </source>
</reference>